<accession>A0A1Y2F828</accession>
<keyword evidence="6" id="KW-1185">Reference proteome</keyword>
<dbReference type="SUPFAM" id="SSF53448">
    <property type="entry name" value="Nucleotide-diphospho-sugar transferases"/>
    <property type="match status" value="1"/>
</dbReference>
<evidence type="ECO:0000256" key="1">
    <source>
        <dbReference type="ARBA" id="ARBA00007677"/>
    </source>
</evidence>
<dbReference type="AlphaFoldDB" id="A0A1Y2F828"/>
<dbReference type="Pfam" id="PF01793">
    <property type="entry name" value="Glyco_transf_15"/>
    <property type="match status" value="1"/>
</dbReference>
<dbReference type="Proteomes" id="UP000193467">
    <property type="component" value="Unassembled WGS sequence"/>
</dbReference>
<gene>
    <name evidence="5" type="ORF">BCR35DRAFT_279372</name>
</gene>
<comment type="caution">
    <text evidence="5">The sequence shown here is derived from an EMBL/GenBank/DDBJ whole genome shotgun (WGS) entry which is preliminary data.</text>
</comment>
<keyword evidence="4" id="KW-0812">Transmembrane</keyword>
<evidence type="ECO:0000313" key="5">
    <source>
        <dbReference type="EMBL" id="ORY79797.1"/>
    </source>
</evidence>
<dbReference type="FunFam" id="3.90.550.10:FF:000051">
    <property type="entry name" value="Alpha-1,2-mannosyltransferase (Ktr4)"/>
    <property type="match status" value="1"/>
</dbReference>
<feature type="compositionally biased region" description="Polar residues" evidence="3">
    <location>
        <begin position="71"/>
        <end position="88"/>
    </location>
</feature>
<comment type="similarity">
    <text evidence="1">Belongs to the glycosyltransferase 15 family.</text>
</comment>
<dbReference type="STRING" id="106004.A0A1Y2F828"/>
<proteinExistence type="inferred from homology"/>
<evidence type="ECO:0000313" key="6">
    <source>
        <dbReference type="Proteomes" id="UP000193467"/>
    </source>
</evidence>
<dbReference type="InParanoid" id="A0A1Y2F828"/>
<protein>
    <submittedName>
        <fullName evidence="5">Nucleotide-diphospho-sugar transferase</fullName>
    </submittedName>
</protein>
<reference evidence="5 6" key="1">
    <citation type="submission" date="2016-07" db="EMBL/GenBank/DDBJ databases">
        <title>Pervasive Adenine N6-methylation of Active Genes in Fungi.</title>
        <authorList>
            <consortium name="DOE Joint Genome Institute"/>
            <person name="Mondo S.J."/>
            <person name="Dannebaum R.O."/>
            <person name="Kuo R.C."/>
            <person name="Labutti K."/>
            <person name="Haridas S."/>
            <person name="Kuo A."/>
            <person name="Salamov A."/>
            <person name="Ahrendt S.R."/>
            <person name="Lipzen A."/>
            <person name="Sullivan W."/>
            <person name="Andreopoulos W.B."/>
            <person name="Clum A."/>
            <person name="Lindquist E."/>
            <person name="Daum C."/>
            <person name="Ramamoorthy G.K."/>
            <person name="Gryganskyi A."/>
            <person name="Culley D."/>
            <person name="Magnuson J.K."/>
            <person name="James T.Y."/>
            <person name="O'Malley M.A."/>
            <person name="Stajich J.E."/>
            <person name="Spatafora J.W."/>
            <person name="Visel A."/>
            <person name="Grigoriev I.V."/>
        </authorList>
    </citation>
    <scope>NUCLEOTIDE SEQUENCE [LARGE SCALE GENOMIC DNA]</scope>
    <source>
        <strain evidence="5 6">62-1032</strain>
    </source>
</reference>
<keyword evidence="2 5" id="KW-0808">Transferase</keyword>
<evidence type="ECO:0000256" key="3">
    <source>
        <dbReference type="SAM" id="MobiDB-lite"/>
    </source>
</evidence>
<sequence>MPTPFQALHHPYTRYGAIFFSVILTLHLLASFSSPSYSSTTAAARAKLGLGGDEIGASHYYKGHKRPAGWSPSSFTEGNELSTPESSGNGTKANAAFVVLARNSDVWEILSSIRGMEDRFNSRYHYPWVFLNDEPFSDEFKARTSALASGPCSYGLIPKEHWPPGSEMPEGINTTRAWEAIKEMGKKNIPYGGSLPYRKMCRYQSGFFWRHPLLDDYEFYWRVEPSVKFFCDIDYDPFMYMKENNKKYTFVISLYEYRETITTLWDTTKEFMAKHPEHMPKDNALKWISEDEGETFNLCHAWSNFEIASLSLWRSQAYRDYFQALENSGGFFYERWGDAPVHTIAAALFLPKDQIHFADDIGYHHNPFLACPTKPKGRNCICDPKHPDAFEFHGYSCTPRWKQINTFAG</sequence>
<evidence type="ECO:0000256" key="2">
    <source>
        <dbReference type="ARBA" id="ARBA00022679"/>
    </source>
</evidence>
<keyword evidence="4" id="KW-0472">Membrane</keyword>
<dbReference type="FunCoup" id="A0A1Y2F828">
    <property type="interactions" value="113"/>
</dbReference>
<dbReference type="GO" id="GO:0000026">
    <property type="term" value="F:alpha-1,2-mannosyltransferase activity"/>
    <property type="evidence" value="ECO:0007669"/>
    <property type="project" value="TreeGrafter"/>
</dbReference>
<dbReference type="GO" id="GO:0006493">
    <property type="term" value="P:protein O-linked glycosylation"/>
    <property type="evidence" value="ECO:0007669"/>
    <property type="project" value="TreeGrafter"/>
</dbReference>
<name>A0A1Y2F828_9BASI</name>
<dbReference type="Gene3D" id="3.90.550.10">
    <property type="entry name" value="Spore Coat Polysaccharide Biosynthesis Protein SpsA, Chain A"/>
    <property type="match status" value="1"/>
</dbReference>
<dbReference type="InterPro" id="IPR029044">
    <property type="entry name" value="Nucleotide-diphossugar_trans"/>
</dbReference>
<dbReference type="GO" id="GO:0005794">
    <property type="term" value="C:Golgi apparatus"/>
    <property type="evidence" value="ECO:0007669"/>
    <property type="project" value="TreeGrafter"/>
</dbReference>
<dbReference type="InterPro" id="IPR002685">
    <property type="entry name" value="Glyco_trans_15"/>
</dbReference>
<dbReference type="PANTHER" id="PTHR31121:SF6">
    <property type="entry name" value="ALPHA-1,2 MANNOSYLTRANSFERASE KTR1"/>
    <property type="match status" value="1"/>
</dbReference>
<dbReference type="GO" id="GO:0016020">
    <property type="term" value="C:membrane"/>
    <property type="evidence" value="ECO:0007669"/>
    <property type="project" value="InterPro"/>
</dbReference>
<keyword evidence="4" id="KW-1133">Transmembrane helix</keyword>
<dbReference type="GO" id="GO:0006487">
    <property type="term" value="P:protein N-linked glycosylation"/>
    <property type="evidence" value="ECO:0007669"/>
    <property type="project" value="TreeGrafter"/>
</dbReference>
<organism evidence="5 6">
    <name type="scientific">Leucosporidium creatinivorum</name>
    <dbReference type="NCBI Taxonomy" id="106004"/>
    <lineage>
        <taxon>Eukaryota</taxon>
        <taxon>Fungi</taxon>
        <taxon>Dikarya</taxon>
        <taxon>Basidiomycota</taxon>
        <taxon>Pucciniomycotina</taxon>
        <taxon>Microbotryomycetes</taxon>
        <taxon>Leucosporidiales</taxon>
        <taxon>Leucosporidium</taxon>
    </lineage>
</organism>
<dbReference type="GO" id="GO:0000032">
    <property type="term" value="P:cell wall mannoprotein biosynthetic process"/>
    <property type="evidence" value="ECO:0007669"/>
    <property type="project" value="TreeGrafter"/>
</dbReference>
<dbReference type="OrthoDB" id="439943at2759"/>
<dbReference type="PANTHER" id="PTHR31121">
    <property type="entry name" value="ALPHA-1,2 MANNOSYLTRANSFERASE KTR1"/>
    <property type="match status" value="1"/>
</dbReference>
<feature type="region of interest" description="Disordered" evidence="3">
    <location>
        <begin position="66"/>
        <end position="88"/>
    </location>
</feature>
<feature type="transmembrane region" description="Helical" evidence="4">
    <location>
        <begin position="12"/>
        <end position="30"/>
    </location>
</feature>
<evidence type="ECO:0000256" key="4">
    <source>
        <dbReference type="SAM" id="Phobius"/>
    </source>
</evidence>
<dbReference type="EMBL" id="MCGR01000026">
    <property type="protein sequence ID" value="ORY79797.1"/>
    <property type="molecule type" value="Genomic_DNA"/>
</dbReference>